<dbReference type="OrthoDB" id="951410at2"/>
<feature type="domain" description="Lipid/polyisoprenoid-binding YceI-like" evidence="1">
    <location>
        <begin position="1"/>
        <end position="164"/>
    </location>
</feature>
<dbReference type="InterPro" id="IPR007372">
    <property type="entry name" value="Lipid/polyisoprenoid-bd_YceI"/>
</dbReference>
<dbReference type="PANTHER" id="PTHR34406">
    <property type="entry name" value="PROTEIN YCEI"/>
    <property type="match status" value="1"/>
</dbReference>
<organism evidence="2 3">
    <name type="scientific">Nonlabens ponticola</name>
    <dbReference type="NCBI Taxonomy" id="2496866"/>
    <lineage>
        <taxon>Bacteria</taxon>
        <taxon>Pseudomonadati</taxon>
        <taxon>Bacteroidota</taxon>
        <taxon>Flavobacteriia</taxon>
        <taxon>Flavobacteriales</taxon>
        <taxon>Flavobacteriaceae</taxon>
        <taxon>Nonlabens</taxon>
    </lineage>
</organism>
<dbReference type="SMART" id="SM00867">
    <property type="entry name" value="YceI"/>
    <property type="match status" value="1"/>
</dbReference>
<protein>
    <submittedName>
        <fullName evidence="2">YceI family protein</fullName>
    </submittedName>
</protein>
<dbReference type="Pfam" id="PF04264">
    <property type="entry name" value="YceI"/>
    <property type="match status" value="1"/>
</dbReference>
<proteinExistence type="predicted"/>
<keyword evidence="3" id="KW-1185">Reference proteome</keyword>
<evidence type="ECO:0000259" key="1">
    <source>
        <dbReference type="SMART" id="SM00867"/>
    </source>
</evidence>
<dbReference type="EMBL" id="CP034549">
    <property type="protein sequence ID" value="AZQ45223.1"/>
    <property type="molecule type" value="Genomic_DNA"/>
</dbReference>
<sequence>MKTVNTNKSTVTWTGKKLGGSHNGTIKLKSGDLQFNDSKVTGGNFTIDMTTIDVTDLTGENKTKLEGHLKSDDFFATSTHEEATLVFTNVKEKSPQVYEVTGDLTIKGITNPITFDLQANDSSATTQLNIDRSKYDVKYGSKSFFKGLGDNFIYDNFEVDVKLVY</sequence>
<name>A0A3S9N1N8_9FLAO</name>
<dbReference type="KEGG" id="noj:EJ995_10155"/>
<evidence type="ECO:0000313" key="3">
    <source>
        <dbReference type="Proteomes" id="UP000279600"/>
    </source>
</evidence>
<accession>A0A3S9N1N8</accession>
<evidence type="ECO:0000313" key="2">
    <source>
        <dbReference type="EMBL" id="AZQ45223.1"/>
    </source>
</evidence>
<reference evidence="2 3" key="1">
    <citation type="submission" date="2018-12" db="EMBL/GenBank/DDBJ databases">
        <title>Complete genome of Nonlabens sp. MJ115.</title>
        <authorList>
            <person name="Choi H.S."/>
            <person name="Jung J."/>
        </authorList>
    </citation>
    <scope>NUCLEOTIDE SEQUENCE [LARGE SCALE GENOMIC DNA]</scope>
    <source>
        <strain evidence="2 3">MJ115</strain>
    </source>
</reference>
<dbReference type="AlphaFoldDB" id="A0A3S9N1N8"/>
<dbReference type="PANTHER" id="PTHR34406:SF1">
    <property type="entry name" value="PROTEIN YCEI"/>
    <property type="match status" value="1"/>
</dbReference>
<gene>
    <name evidence="2" type="ORF">EJ995_10155</name>
</gene>
<dbReference type="InterPro" id="IPR036761">
    <property type="entry name" value="TTHA0802/YceI-like_sf"/>
</dbReference>
<dbReference type="SUPFAM" id="SSF101874">
    <property type="entry name" value="YceI-like"/>
    <property type="match status" value="1"/>
</dbReference>
<dbReference type="Proteomes" id="UP000279600">
    <property type="component" value="Chromosome"/>
</dbReference>
<dbReference type="Gene3D" id="2.40.128.110">
    <property type="entry name" value="Lipid/polyisoprenoid-binding, YceI-like"/>
    <property type="match status" value="1"/>
</dbReference>